<evidence type="ECO:0000313" key="6">
    <source>
        <dbReference type="Proteomes" id="UP000249464"/>
    </source>
</evidence>
<evidence type="ECO:0000259" key="4">
    <source>
        <dbReference type="Pfam" id="PF00171"/>
    </source>
</evidence>
<dbReference type="PANTHER" id="PTHR43570:SF16">
    <property type="entry name" value="ALDEHYDE DEHYDROGENASE TYPE III, ISOFORM Q"/>
    <property type="match status" value="1"/>
</dbReference>
<proteinExistence type="inferred from homology"/>
<dbReference type="AlphaFoldDB" id="A0A2X0M3M3"/>
<dbReference type="InterPro" id="IPR015590">
    <property type="entry name" value="Aldehyde_DH_dom"/>
</dbReference>
<evidence type="ECO:0000313" key="5">
    <source>
        <dbReference type="EMBL" id="SGY47458.1"/>
    </source>
</evidence>
<dbReference type="InterPro" id="IPR016161">
    <property type="entry name" value="Ald_DH/histidinol_DH"/>
</dbReference>
<reference evidence="5 6" key="1">
    <citation type="submission" date="2016-11" db="EMBL/GenBank/DDBJ databases">
        <authorList>
            <person name="Jaros S."/>
            <person name="Januszkiewicz K."/>
            <person name="Wedrychowicz H."/>
        </authorList>
    </citation>
    <scope>NUCLEOTIDE SEQUENCE [LARGE SCALE GENOMIC DNA]</scope>
</reference>
<name>A0A2X0M3M3_9BASI</name>
<dbReference type="EMBL" id="FQNC01000043">
    <property type="protein sequence ID" value="SGY47458.1"/>
    <property type="molecule type" value="Genomic_DNA"/>
</dbReference>
<dbReference type="STRING" id="796604.A0A2X0M3M3"/>
<dbReference type="InterPro" id="IPR016162">
    <property type="entry name" value="Ald_DH_N"/>
</dbReference>
<dbReference type="InterPro" id="IPR012394">
    <property type="entry name" value="Aldehyde_DH_NAD(P)"/>
</dbReference>
<keyword evidence="3" id="KW-0472">Membrane</keyword>
<dbReference type="PANTHER" id="PTHR43570">
    <property type="entry name" value="ALDEHYDE DEHYDROGENASE"/>
    <property type="match status" value="1"/>
</dbReference>
<protein>
    <submittedName>
        <fullName evidence="5">BQ5605_C001g00533 protein</fullName>
    </submittedName>
</protein>
<dbReference type="Pfam" id="PF00171">
    <property type="entry name" value="Aldedh"/>
    <property type="match status" value="2"/>
</dbReference>
<sequence>MVANLRASSANIKTALRTAQVAADDGTAAFPRFREEQLARLYGAASSEREAIASAIRADFGRTQAEAQTELTIVLEHVKAQFDQTKYSQVNAAQKTGYAQGVTQRGIGLVVVVGDARAALLSVIAPLASAIASGNAVVSVLAPGASTLNKLLLDCLATLDRQCFVFVDPADTKGDVIQEVRGYTPALIVDASCSSGSNTVVVDKHRSAAELALIAKLIVRGKWFGLGQLPGSIDQLFVHEEASGQLLELILEEVRQSFGSDPARSDDYGRLAQASFGAELDQTVQRETSESGKIIAGGSFTKPSFFPPTIIENASSGLFSKAGSGPILPVRSFRSFEGVLAAMEQTKTSNLYVFALEQDCKFLVAESAASTVYTGDIPLAALCEFSIAATTQASLPDTSSQHSVCHRIKDLPNPEIYAPSRFTRPVRIFTPTTLASSKLAKLIAFAPFTSAKLLALAQASPSEKRLVVKRVQPGNSFLRAFFPQGLLITAGFVVSVLLSATGFVGYHGVRRISRKYFA</sequence>
<dbReference type="Proteomes" id="UP000249464">
    <property type="component" value="Unassembled WGS sequence"/>
</dbReference>
<dbReference type="Gene3D" id="3.40.309.10">
    <property type="entry name" value="Aldehyde Dehydrogenase, Chain A, domain 2"/>
    <property type="match status" value="1"/>
</dbReference>
<dbReference type="GO" id="GO:0006081">
    <property type="term" value="P:aldehyde metabolic process"/>
    <property type="evidence" value="ECO:0007669"/>
    <property type="project" value="InterPro"/>
</dbReference>
<dbReference type="GO" id="GO:0004029">
    <property type="term" value="F:aldehyde dehydrogenase (NAD+) activity"/>
    <property type="evidence" value="ECO:0007669"/>
    <property type="project" value="TreeGrafter"/>
</dbReference>
<evidence type="ECO:0000256" key="2">
    <source>
        <dbReference type="ARBA" id="ARBA00023002"/>
    </source>
</evidence>
<organism evidence="5 6">
    <name type="scientific">Microbotryum silenes-dioicae</name>
    <dbReference type="NCBI Taxonomy" id="796604"/>
    <lineage>
        <taxon>Eukaryota</taxon>
        <taxon>Fungi</taxon>
        <taxon>Dikarya</taxon>
        <taxon>Basidiomycota</taxon>
        <taxon>Pucciniomycotina</taxon>
        <taxon>Microbotryomycetes</taxon>
        <taxon>Microbotryales</taxon>
        <taxon>Microbotryaceae</taxon>
        <taxon>Microbotryum</taxon>
    </lineage>
</organism>
<gene>
    <name evidence="5" type="primary">BQ5605_C001g00533</name>
    <name evidence="5" type="ORF">BQ5605_C001G00533</name>
</gene>
<evidence type="ECO:0000256" key="1">
    <source>
        <dbReference type="ARBA" id="ARBA00009986"/>
    </source>
</evidence>
<keyword evidence="2" id="KW-0560">Oxidoreductase</keyword>
<feature type="domain" description="Aldehyde dehydrogenase" evidence="4">
    <location>
        <begin position="196"/>
        <end position="348"/>
    </location>
</feature>
<evidence type="ECO:0000256" key="3">
    <source>
        <dbReference type="SAM" id="Phobius"/>
    </source>
</evidence>
<keyword evidence="6" id="KW-1185">Reference proteome</keyword>
<keyword evidence="3" id="KW-0812">Transmembrane</keyword>
<accession>A0A2X0M3M3</accession>
<comment type="similarity">
    <text evidence="1">Belongs to the aldehyde dehydrogenase family.</text>
</comment>
<keyword evidence="3" id="KW-1133">Transmembrane helix</keyword>
<dbReference type="InterPro" id="IPR016163">
    <property type="entry name" value="Ald_DH_C"/>
</dbReference>
<dbReference type="Gene3D" id="3.40.605.10">
    <property type="entry name" value="Aldehyde Dehydrogenase, Chain A, domain 1"/>
    <property type="match status" value="1"/>
</dbReference>
<dbReference type="SUPFAM" id="SSF53720">
    <property type="entry name" value="ALDH-like"/>
    <property type="match status" value="1"/>
</dbReference>
<dbReference type="GO" id="GO:0005737">
    <property type="term" value="C:cytoplasm"/>
    <property type="evidence" value="ECO:0007669"/>
    <property type="project" value="TreeGrafter"/>
</dbReference>
<feature type="transmembrane region" description="Helical" evidence="3">
    <location>
        <begin position="485"/>
        <end position="506"/>
    </location>
</feature>
<feature type="domain" description="Aldehyde dehydrogenase" evidence="4">
    <location>
        <begin position="6"/>
        <end position="153"/>
    </location>
</feature>